<proteinExistence type="predicted"/>
<dbReference type="Gene3D" id="3.40.50.1460">
    <property type="match status" value="1"/>
</dbReference>
<dbReference type="InterPro" id="IPR029030">
    <property type="entry name" value="Caspase-like_dom_sf"/>
</dbReference>
<organism evidence="2 3">
    <name type="scientific">Magnetofaba australis IT-1</name>
    <dbReference type="NCBI Taxonomy" id="1434232"/>
    <lineage>
        <taxon>Bacteria</taxon>
        <taxon>Pseudomonadati</taxon>
        <taxon>Pseudomonadota</taxon>
        <taxon>Magnetococcia</taxon>
        <taxon>Magnetococcales</taxon>
        <taxon>Magnetococcaceae</taxon>
        <taxon>Magnetofaba</taxon>
    </lineage>
</organism>
<name>A0A1Y2K4N2_9PROT</name>
<evidence type="ECO:0000313" key="2">
    <source>
        <dbReference type="EMBL" id="OSM04330.1"/>
    </source>
</evidence>
<dbReference type="SUPFAM" id="SSF52129">
    <property type="entry name" value="Caspase-like"/>
    <property type="match status" value="1"/>
</dbReference>
<gene>
    <name evidence="2" type="ORF">MAIT1_04217</name>
</gene>
<evidence type="ECO:0000259" key="1">
    <source>
        <dbReference type="Pfam" id="PF00656"/>
    </source>
</evidence>
<reference evidence="2 3" key="1">
    <citation type="journal article" date="2016" name="BMC Genomics">
        <title>Combined genomic and structural analyses of a cultured magnetotactic bacterium reveals its niche adaptation to a dynamic environment.</title>
        <authorList>
            <person name="Araujo A.C."/>
            <person name="Morillo V."/>
            <person name="Cypriano J."/>
            <person name="Teixeira L.C."/>
            <person name="Leao P."/>
            <person name="Lyra S."/>
            <person name="Almeida L.G."/>
            <person name="Bazylinski D.A."/>
            <person name="Vasconcellos A.T."/>
            <person name="Abreu F."/>
            <person name="Lins U."/>
        </authorList>
    </citation>
    <scope>NUCLEOTIDE SEQUENCE [LARGE SCALE GENOMIC DNA]</scope>
    <source>
        <strain evidence="2 3">IT-1</strain>
    </source>
</reference>
<feature type="domain" description="Peptidase C14 caspase" evidence="1">
    <location>
        <begin position="153"/>
        <end position="364"/>
    </location>
</feature>
<dbReference type="STRING" id="1434232.MAIT1_04217"/>
<dbReference type="PANTHER" id="PTHR22576:SF37">
    <property type="entry name" value="MUCOSA-ASSOCIATED LYMPHOID TISSUE LYMPHOMA TRANSLOCATION PROTEIN 1"/>
    <property type="match status" value="1"/>
</dbReference>
<comment type="caution">
    <text evidence="2">The sequence shown here is derived from an EMBL/GenBank/DDBJ whole genome shotgun (WGS) entry which is preliminary data.</text>
</comment>
<evidence type="ECO:0000313" key="3">
    <source>
        <dbReference type="Proteomes" id="UP000194003"/>
    </source>
</evidence>
<dbReference type="AlphaFoldDB" id="A0A1Y2K4N2"/>
<dbReference type="Proteomes" id="UP000194003">
    <property type="component" value="Unassembled WGS sequence"/>
</dbReference>
<dbReference type="GO" id="GO:0006508">
    <property type="term" value="P:proteolysis"/>
    <property type="evidence" value="ECO:0007669"/>
    <property type="project" value="InterPro"/>
</dbReference>
<dbReference type="InterPro" id="IPR052039">
    <property type="entry name" value="Caspase-related_regulators"/>
</dbReference>
<dbReference type="InterPro" id="IPR011600">
    <property type="entry name" value="Pept_C14_caspase"/>
</dbReference>
<protein>
    <submittedName>
        <fullName evidence="2">Putative peptidase C14 caspase catalytic subunit p20</fullName>
    </submittedName>
</protein>
<accession>A0A1Y2K4N2</accession>
<keyword evidence="3" id="KW-1185">Reference proteome</keyword>
<dbReference type="EMBL" id="LVJN01000019">
    <property type="protein sequence ID" value="OSM04330.1"/>
    <property type="molecule type" value="Genomic_DNA"/>
</dbReference>
<sequence length="383" mass="41345">MASSGLKQAPASRKYAQSYQSVFDSAVQTVHLLGWNLAQSSASQGLITASTPLNLLTFGDQVKVLVQRRHGRVQVDVTSTSPQLIDWGKGGQNVVQFFTILEQQLASVEPAANPGSDLGAAQLGGTAPLTPPEGTALTPSMDVPAGVDFGRYHALIIGINDYRSLPRLKTAVSDARAVAQVLEQRYGFQTRTLENASRGEILMALTAYRNRLTQRDNLLIYYAGHGWLDQEGDQGYWLPVDATESDTVNWISNASLTTALKAIKAKHAMVVADSCFSGKLTRGLKVRIQTPGYLERIARKRARVVLASGGLEPVADAGGKMGHSVFASAFLEALRDNAGVMDGMSLFSRVRRPVMVNTDQTPEYADIRKAGHDGGDFLFVARP</sequence>
<dbReference type="PANTHER" id="PTHR22576">
    <property type="entry name" value="MUCOSA ASSOCIATED LYMPHOID TISSUE LYMPHOMA TRANSLOCATION PROTEIN 1/PARACASPASE"/>
    <property type="match status" value="1"/>
</dbReference>
<dbReference type="GO" id="GO:0004197">
    <property type="term" value="F:cysteine-type endopeptidase activity"/>
    <property type="evidence" value="ECO:0007669"/>
    <property type="project" value="InterPro"/>
</dbReference>
<dbReference type="Pfam" id="PF00656">
    <property type="entry name" value="Peptidase_C14"/>
    <property type="match status" value="1"/>
</dbReference>